<dbReference type="PANTHER" id="PTHR45758">
    <property type="entry name" value="MITOFERRIN-1-RELATED"/>
    <property type="match status" value="1"/>
</dbReference>
<name>A0A1J4MPD3_9CRYT</name>
<dbReference type="EMBL" id="LRBS01000069">
    <property type="protein sequence ID" value="OII76032.1"/>
    <property type="molecule type" value="Genomic_DNA"/>
</dbReference>
<comment type="caution">
    <text evidence="11">The sequence shown here is derived from an EMBL/GenBank/DDBJ whole genome shotgun (WGS) entry which is preliminary data.</text>
</comment>
<protein>
    <submittedName>
        <fullName evidence="11">Carrier protein</fullName>
    </submittedName>
</protein>
<gene>
    <name evidence="11" type="ORF">cand_007780</name>
</gene>
<feature type="repeat" description="Solcar" evidence="9">
    <location>
        <begin position="15"/>
        <end position="99"/>
    </location>
</feature>
<evidence type="ECO:0000256" key="7">
    <source>
        <dbReference type="ARBA" id="ARBA00023128"/>
    </source>
</evidence>
<evidence type="ECO:0000256" key="3">
    <source>
        <dbReference type="ARBA" id="ARBA00022448"/>
    </source>
</evidence>
<evidence type="ECO:0000256" key="2">
    <source>
        <dbReference type="ARBA" id="ARBA00006375"/>
    </source>
</evidence>
<keyword evidence="7" id="KW-0496">Mitochondrion</keyword>
<evidence type="ECO:0000313" key="11">
    <source>
        <dbReference type="EMBL" id="OII76032.1"/>
    </source>
</evidence>
<keyword evidence="3 10" id="KW-0813">Transport</keyword>
<dbReference type="Pfam" id="PF00153">
    <property type="entry name" value="Mito_carr"/>
    <property type="match status" value="3"/>
</dbReference>
<organism evidence="11 12">
    <name type="scientific">Cryptosporidium andersoni</name>
    <dbReference type="NCBI Taxonomy" id="117008"/>
    <lineage>
        <taxon>Eukaryota</taxon>
        <taxon>Sar</taxon>
        <taxon>Alveolata</taxon>
        <taxon>Apicomplexa</taxon>
        <taxon>Conoidasida</taxon>
        <taxon>Coccidia</taxon>
        <taxon>Eucoccidiorida</taxon>
        <taxon>Eimeriorina</taxon>
        <taxon>Cryptosporidiidae</taxon>
        <taxon>Cryptosporidium</taxon>
    </lineage>
</organism>
<dbReference type="GO" id="GO:0031966">
    <property type="term" value="C:mitochondrial membrane"/>
    <property type="evidence" value="ECO:0007669"/>
    <property type="project" value="UniProtKB-SubCell"/>
</dbReference>
<dbReference type="Proteomes" id="UP000186804">
    <property type="component" value="Unassembled WGS sequence"/>
</dbReference>
<evidence type="ECO:0000256" key="1">
    <source>
        <dbReference type="ARBA" id="ARBA00004225"/>
    </source>
</evidence>
<dbReference type="InterPro" id="IPR018108">
    <property type="entry name" value="MCP_transmembrane"/>
</dbReference>
<dbReference type="GeneID" id="92364963"/>
<dbReference type="OrthoDB" id="43906at2759"/>
<dbReference type="PRINTS" id="PR00926">
    <property type="entry name" value="MITOCARRIER"/>
</dbReference>
<sequence>MTSNVDDWEVWNRDIPFWKHAIAGSAAGVVEHTSIFPLDTIKTILQANHLKKRTAIYDAINYIKLRGISSLFRGFKAAIIGNVPAHAAMFSTYELCSRTLSTENLEVSEKNYKYIDIFDKLVAPALCGGTAVFVHDSIVTPMDVVKQRLQLGSYKGIFDCIKHMVKNEGPMSLFRSLPVTLFMNIPQNGLFVVLNENINKHFSHRVLNDRDPTLKYFIFAGISGAIAGFITTPLDVVKTKIQTQACHIQNDLTRDIAYRNITETIKKTWFYEGYRGLYRGALSRAAIIAPSYALCWGTYRAVKNILST</sequence>
<keyword evidence="12" id="KW-1185">Reference proteome</keyword>
<dbReference type="GO" id="GO:0015093">
    <property type="term" value="F:ferrous iron transmembrane transporter activity"/>
    <property type="evidence" value="ECO:0007669"/>
    <property type="project" value="TreeGrafter"/>
</dbReference>
<dbReference type="AlphaFoldDB" id="A0A1J4MPD3"/>
<keyword evidence="5" id="KW-0677">Repeat</keyword>
<proteinExistence type="inferred from homology"/>
<dbReference type="InterPro" id="IPR002067">
    <property type="entry name" value="MCP"/>
</dbReference>
<comment type="similarity">
    <text evidence="2 10">Belongs to the mitochondrial carrier (TC 2.A.29) family.</text>
</comment>
<evidence type="ECO:0000313" key="12">
    <source>
        <dbReference type="Proteomes" id="UP000186804"/>
    </source>
</evidence>
<dbReference type="GO" id="GO:0048250">
    <property type="term" value="P:iron import into the mitochondrion"/>
    <property type="evidence" value="ECO:0007669"/>
    <property type="project" value="TreeGrafter"/>
</dbReference>
<dbReference type="RefSeq" id="XP_067067878.1">
    <property type="nucleotide sequence ID" value="XM_067211018.1"/>
</dbReference>
<dbReference type="VEuPathDB" id="CryptoDB:cand_007780"/>
<feature type="repeat" description="Solcar" evidence="9">
    <location>
        <begin position="215"/>
        <end position="305"/>
    </location>
</feature>
<dbReference type="SUPFAM" id="SSF103506">
    <property type="entry name" value="Mitochondrial carrier"/>
    <property type="match status" value="1"/>
</dbReference>
<evidence type="ECO:0000256" key="5">
    <source>
        <dbReference type="ARBA" id="ARBA00022737"/>
    </source>
</evidence>
<dbReference type="PROSITE" id="PS50920">
    <property type="entry name" value="SOLCAR"/>
    <property type="match status" value="3"/>
</dbReference>
<dbReference type="InterPro" id="IPR023395">
    <property type="entry name" value="MCP_dom_sf"/>
</dbReference>
<evidence type="ECO:0000256" key="4">
    <source>
        <dbReference type="ARBA" id="ARBA00022692"/>
    </source>
</evidence>
<feature type="repeat" description="Solcar" evidence="9">
    <location>
        <begin position="119"/>
        <end position="201"/>
    </location>
</feature>
<comment type="subcellular location">
    <subcellularLocation>
        <location evidence="1">Mitochondrion membrane</location>
        <topology evidence="1">Multi-pass membrane protein</topology>
    </subcellularLocation>
</comment>
<keyword evidence="4 9" id="KW-0812">Transmembrane</keyword>
<accession>A0A1J4MPD3</accession>
<evidence type="ECO:0000256" key="9">
    <source>
        <dbReference type="PROSITE-ProRule" id="PRU00282"/>
    </source>
</evidence>
<keyword evidence="6" id="KW-1133">Transmembrane helix</keyword>
<reference evidence="11 12" key="1">
    <citation type="submission" date="2016-10" db="EMBL/GenBank/DDBJ databases">
        <title>Reductive evolution of mitochondrial metabolism and differential evolution of invasion-related proteins in Cryptosporidium.</title>
        <authorList>
            <person name="Liu S."/>
            <person name="Roellig D.M."/>
            <person name="Guo Y."/>
            <person name="Li N."/>
            <person name="Frace M.A."/>
            <person name="Tang K."/>
            <person name="Zhang L."/>
            <person name="Feng Y."/>
            <person name="Xiao L."/>
        </authorList>
    </citation>
    <scope>NUCLEOTIDE SEQUENCE [LARGE SCALE GENOMIC DNA]</scope>
    <source>
        <strain evidence="11">30847</strain>
    </source>
</reference>
<evidence type="ECO:0000256" key="6">
    <source>
        <dbReference type="ARBA" id="ARBA00022989"/>
    </source>
</evidence>
<dbReference type="PANTHER" id="PTHR45758:SF4">
    <property type="entry name" value="MITOFERRIN-1"/>
    <property type="match status" value="1"/>
</dbReference>
<keyword evidence="8 9" id="KW-0472">Membrane</keyword>
<dbReference type="Gene3D" id="1.50.40.10">
    <property type="entry name" value="Mitochondrial carrier domain"/>
    <property type="match status" value="2"/>
</dbReference>
<evidence type="ECO:0000256" key="8">
    <source>
        <dbReference type="ARBA" id="ARBA00023136"/>
    </source>
</evidence>
<evidence type="ECO:0000256" key="10">
    <source>
        <dbReference type="RuleBase" id="RU000488"/>
    </source>
</evidence>